<dbReference type="Pfam" id="PF00001">
    <property type="entry name" value="7tm_1"/>
    <property type="match status" value="1"/>
</dbReference>
<dbReference type="GeneID" id="114443471"/>
<keyword evidence="7 11" id="KW-1015">Disulfide bond</keyword>
<feature type="transmembrane region" description="Helical" evidence="11">
    <location>
        <begin position="6"/>
        <end position="29"/>
    </location>
</feature>
<dbReference type="GO" id="GO:0001609">
    <property type="term" value="F:G protein-coupled adenosine receptor activity"/>
    <property type="evidence" value="ECO:0007669"/>
    <property type="project" value="UniProtKB-UniRule"/>
</dbReference>
<dbReference type="PROSITE" id="PS00237">
    <property type="entry name" value="G_PROTEIN_RECEP_F1_1"/>
    <property type="match status" value="1"/>
</dbReference>
<dbReference type="OrthoDB" id="9445642at2759"/>
<feature type="transmembrane region" description="Helical" evidence="11">
    <location>
        <begin position="119"/>
        <end position="139"/>
    </location>
</feature>
<evidence type="ECO:0000313" key="13">
    <source>
        <dbReference type="Proteomes" id="UP000515145"/>
    </source>
</evidence>
<evidence type="ECO:0000256" key="3">
    <source>
        <dbReference type="ARBA" id="ARBA00022692"/>
    </source>
</evidence>
<accession>A0A6P7JBD7</accession>
<keyword evidence="10 11" id="KW-0807">Transducer</keyword>
<dbReference type="GO" id="GO:0007189">
    <property type="term" value="P:adenylate cyclase-activating G protein-coupled receptor signaling pathway"/>
    <property type="evidence" value="ECO:0007669"/>
    <property type="project" value="TreeGrafter"/>
</dbReference>
<keyword evidence="2 11" id="KW-1003">Cell membrane</keyword>
<sequence>MKNQLVYIGLELVIACLAVAGNILVCWSVCINTNLQSITNFFVVSLAVADIAVGLLAIPFAIAISTGFCANFYGCLFIACFVLVLTQSSIFSLMAIAVDRYIAIKNPLRYSSLVTGRRAKAIIALCWVLSVVIGLTPIFGWNTGWNSTTTVTTNNSCPEGMTQCLFEGVVTLDYMVYFNFFGCVLLPLVVMLVIYIHIFMAARRQLLMISLKVAHIPAPGVKAPSSGSSRSTLQREVHAAKSLAIIVGLFALCWLPLHILNCFNHICKDCERPHIWVMNIAIIFSHANSVVNPLIYAYRIREFRQTFRRILYQHIPGHMFGNPDGSGVTSNSIVRTASRISKEGSSCSTIVNSYVLDHSPDQTQPRAPHEPACHWTSDLDATDSSKITNGHQTKSGTLSAPRQPACIMDFSAPQSATDVLEGKQSGSCIAFVNVHTFSQTDCARSSKLTEVSS</sequence>
<name>A0A6P7JBD7_9TELE</name>
<dbReference type="SMART" id="SM01381">
    <property type="entry name" value="7TM_GPCR_Srsx"/>
    <property type="match status" value="1"/>
</dbReference>
<evidence type="ECO:0000256" key="1">
    <source>
        <dbReference type="ARBA" id="ARBA00004651"/>
    </source>
</evidence>
<comment type="subcellular location">
    <subcellularLocation>
        <location evidence="1 11">Cell membrane</location>
        <topology evidence="1 11">Multi-pass membrane protein</topology>
    </subcellularLocation>
</comment>
<dbReference type="InterPro" id="IPR017452">
    <property type="entry name" value="GPCR_Rhodpsn_7TM"/>
</dbReference>
<evidence type="ECO:0000259" key="12">
    <source>
        <dbReference type="PROSITE" id="PS50262"/>
    </source>
</evidence>
<dbReference type="InterPro" id="IPR000276">
    <property type="entry name" value="GPCR_Rhodpsn"/>
</dbReference>
<keyword evidence="3 11" id="KW-0812">Transmembrane</keyword>
<dbReference type="InterPro" id="IPR001634">
    <property type="entry name" value="Adenosn_rcpt"/>
</dbReference>
<dbReference type="PANTHER" id="PTHR24246:SF47">
    <property type="entry name" value="ADENOSINE RECEPTOR A2A"/>
    <property type="match status" value="1"/>
</dbReference>
<reference evidence="14" key="1">
    <citation type="submission" date="2025-08" db="UniProtKB">
        <authorList>
            <consortium name="RefSeq"/>
        </authorList>
    </citation>
    <scope>IDENTIFICATION</scope>
</reference>
<keyword evidence="13" id="KW-1185">Reference proteome</keyword>
<dbReference type="PROSITE" id="PS50262">
    <property type="entry name" value="G_PROTEIN_RECEP_F1_2"/>
    <property type="match status" value="1"/>
</dbReference>
<keyword evidence="5 11" id="KW-0297">G-protein coupled receptor</keyword>
<evidence type="ECO:0000256" key="10">
    <source>
        <dbReference type="ARBA" id="ARBA00023224"/>
    </source>
</evidence>
<keyword evidence="8 11" id="KW-0675">Receptor</keyword>
<dbReference type="AlphaFoldDB" id="A0A6P7JBD7"/>
<dbReference type="Gene3D" id="1.20.1070.10">
    <property type="entry name" value="Rhodopsin 7-helix transmembrane proteins"/>
    <property type="match status" value="1"/>
</dbReference>
<feature type="transmembrane region" description="Helical" evidence="11">
    <location>
        <begin position="41"/>
        <end position="64"/>
    </location>
</feature>
<dbReference type="InParanoid" id="A0A6P7JBD7"/>
<keyword evidence="6 11" id="KW-0472">Membrane</keyword>
<protein>
    <submittedName>
        <fullName evidence="14">Adenosine A2a receptor b</fullName>
    </submittedName>
</protein>
<feature type="transmembrane region" description="Helical" evidence="11">
    <location>
        <begin position="176"/>
        <end position="202"/>
    </location>
</feature>
<comment type="similarity">
    <text evidence="11">Belongs to the G-protein coupled receptor 1 family.</text>
</comment>
<gene>
    <name evidence="14" type="primary">adora2ab</name>
</gene>
<evidence type="ECO:0000256" key="2">
    <source>
        <dbReference type="ARBA" id="ARBA00022475"/>
    </source>
</evidence>
<feature type="transmembrane region" description="Helical" evidence="11">
    <location>
        <begin position="277"/>
        <end position="298"/>
    </location>
</feature>
<evidence type="ECO:0000256" key="4">
    <source>
        <dbReference type="ARBA" id="ARBA00022989"/>
    </source>
</evidence>
<proteinExistence type="inferred from homology"/>
<dbReference type="Proteomes" id="UP000515145">
    <property type="component" value="Chromosome 12"/>
</dbReference>
<evidence type="ECO:0000313" key="14">
    <source>
        <dbReference type="RefSeq" id="XP_028273331.1"/>
    </source>
</evidence>
<dbReference type="RefSeq" id="XP_028273331.1">
    <property type="nucleotide sequence ID" value="XM_028417530.1"/>
</dbReference>
<dbReference type="CTD" id="566118"/>
<keyword evidence="4 11" id="KW-1133">Transmembrane helix</keyword>
<evidence type="ECO:0000256" key="5">
    <source>
        <dbReference type="ARBA" id="ARBA00023040"/>
    </source>
</evidence>
<keyword evidence="9 11" id="KW-0325">Glycoprotein</keyword>
<evidence type="ECO:0000256" key="9">
    <source>
        <dbReference type="ARBA" id="ARBA00023180"/>
    </source>
</evidence>
<dbReference type="GO" id="GO:0005886">
    <property type="term" value="C:plasma membrane"/>
    <property type="evidence" value="ECO:0007669"/>
    <property type="project" value="UniProtKB-SubCell"/>
</dbReference>
<dbReference type="SUPFAM" id="SSF81321">
    <property type="entry name" value="Family A G protein-coupled receptor-like"/>
    <property type="match status" value="1"/>
</dbReference>
<evidence type="ECO:0000256" key="6">
    <source>
        <dbReference type="ARBA" id="ARBA00023136"/>
    </source>
</evidence>
<dbReference type="PRINTS" id="PR00237">
    <property type="entry name" value="GPCRRHODOPSN"/>
</dbReference>
<evidence type="ECO:0000256" key="11">
    <source>
        <dbReference type="RuleBase" id="RU201114"/>
    </source>
</evidence>
<dbReference type="FunFam" id="1.20.1070.10:FF:000061">
    <property type="entry name" value="Adenosine receptor A2"/>
    <property type="match status" value="1"/>
</dbReference>
<dbReference type="PANTHER" id="PTHR24246">
    <property type="entry name" value="OLFACTORY RECEPTOR AND ADENOSINE RECEPTOR"/>
    <property type="match status" value="1"/>
</dbReference>
<organism evidence="13 14">
    <name type="scientific">Parambassis ranga</name>
    <name type="common">Indian glassy fish</name>
    <dbReference type="NCBI Taxonomy" id="210632"/>
    <lineage>
        <taxon>Eukaryota</taxon>
        <taxon>Metazoa</taxon>
        <taxon>Chordata</taxon>
        <taxon>Craniata</taxon>
        <taxon>Vertebrata</taxon>
        <taxon>Euteleostomi</taxon>
        <taxon>Actinopterygii</taxon>
        <taxon>Neopterygii</taxon>
        <taxon>Teleostei</taxon>
        <taxon>Neoteleostei</taxon>
        <taxon>Acanthomorphata</taxon>
        <taxon>Ovalentaria</taxon>
        <taxon>Ambassidae</taxon>
        <taxon>Parambassis</taxon>
    </lineage>
</organism>
<evidence type="ECO:0000256" key="8">
    <source>
        <dbReference type="ARBA" id="ARBA00023170"/>
    </source>
</evidence>
<dbReference type="PRINTS" id="PR00424">
    <property type="entry name" value="ADENOSINER"/>
</dbReference>
<feature type="transmembrane region" description="Helical" evidence="11">
    <location>
        <begin position="70"/>
        <end position="98"/>
    </location>
</feature>
<feature type="transmembrane region" description="Helical" evidence="11">
    <location>
        <begin position="239"/>
        <end position="257"/>
    </location>
</feature>
<feature type="domain" description="G-protein coupled receptors family 1 profile" evidence="12">
    <location>
        <begin position="21"/>
        <end position="296"/>
    </location>
</feature>
<evidence type="ECO:0000256" key="7">
    <source>
        <dbReference type="ARBA" id="ARBA00023157"/>
    </source>
</evidence>